<dbReference type="OMA" id="YMAGQFQ"/>
<evidence type="ECO:0000313" key="3">
    <source>
        <dbReference type="Proteomes" id="UP000007110"/>
    </source>
</evidence>
<dbReference type="AlphaFoldDB" id="A0A7M7NBF9"/>
<organism evidence="2 3">
    <name type="scientific">Strongylocentrotus purpuratus</name>
    <name type="common">Purple sea urchin</name>
    <dbReference type="NCBI Taxonomy" id="7668"/>
    <lineage>
        <taxon>Eukaryota</taxon>
        <taxon>Metazoa</taxon>
        <taxon>Echinodermata</taxon>
        <taxon>Eleutherozoa</taxon>
        <taxon>Echinozoa</taxon>
        <taxon>Echinoidea</taxon>
        <taxon>Euechinoidea</taxon>
        <taxon>Echinacea</taxon>
        <taxon>Camarodonta</taxon>
        <taxon>Echinidea</taxon>
        <taxon>Strongylocentrotidae</taxon>
        <taxon>Strongylocentrotus</taxon>
    </lineage>
</organism>
<evidence type="ECO:0000256" key="1">
    <source>
        <dbReference type="SAM" id="SignalP"/>
    </source>
</evidence>
<dbReference type="GeneID" id="100888362"/>
<reference evidence="2" key="2">
    <citation type="submission" date="2021-01" db="UniProtKB">
        <authorList>
            <consortium name="EnsemblMetazoa"/>
        </authorList>
    </citation>
    <scope>IDENTIFICATION</scope>
</reference>
<keyword evidence="3" id="KW-1185">Reference proteome</keyword>
<dbReference type="SUPFAM" id="SSF53474">
    <property type="entry name" value="alpha/beta-Hydrolases"/>
    <property type="match status" value="1"/>
</dbReference>
<accession>A0A7M7NBF9</accession>
<keyword evidence="1" id="KW-0732">Signal</keyword>
<dbReference type="KEGG" id="spu:100888362"/>
<reference evidence="3" key="1">
    <citation type="submission" date="2015-02" db="EMBL/GenBank/DDBJ databases">
        <title>Genome sequencing for Strongylocentrotus purpuratus.</title>
        <authorList>
            <person name="Murali S."/>
            <person name="Liu Y."/>
            <person name="Vee V."/>
            <person name="English A."/>
            <person name="Wang M."/>
            <person name="Skinner E."/>
            <person name="Han Y."/>
            <person name="Muzny D.M."/>
            <person name="Worley K.C."/>
            <person name="Gibbs R.A."/>
        </authorList>
    </citation>
    <scope>NUCLEOTIDE SEQUENCE</scope>
</reference>
<dbReference type="EnsemblMetazoa" id="XM_030978266">
    <property type="protein sequence ID" value="XP_030834126"/>
    <property type="gene ID" value="LOC100888362"/>
</dbReference>
<dbReference type="Proteomes" id="UP000007110">
    <property type="component" value="Unassembled WGS sequence"/>
</dbReference>
<protein>
    <recommendedName>
        <fullName evidence="4">Polyhydroxybutyrate depolymerase</fullName>
    </recommendedName>
</protein>
<sequence length="336" mass="36612">MANQLIPLLLSTILFATSHAAPGLEQYGADGNQVSVSGISAGGFMAVQVHVAYSASIMGVGVVAGGPYWCARGNLMYALNQCMETGDINVDYLAGFATSYALGFNSIDDPGNMANAKMYVFGGSRDSVVVQEVSRAAEEYYRHFITDNNNFLTEYTVPAEHSMVHDVHGNACGHKGEPYINNCGYNAAYEMLNHFYGPGLERPTANTRQDGVLLEFDQTEFFPNGNAAKESVANTGYIYVPTGCIDDGSHCRVHIALHGCLQQYEEIGDQYTTLSGYNEVAELNDIIVIYPQTIAKPMGGNRNGCWDWWGYASISYASNLAPQMDFMKQIIDRVTA</sequence>
<proteinExistence type="predicted"/>
<evidence type="ECO:0000313" key="2">
    <source>
        <dbReference type="EnsemblMetazoa" id="XP_030834126"/>
    </source>
</evidence>
<dbReference type="InterPro" id="IPR029058">
    <property type="entry name" value="AB_hydrolase_fold"/>
</dbReference>
<dbReference type="InParanoid" id="A0A7M7NBF9"/>
<dbReference type="OrthoDB" id="6020543at2759"/>
<feature type="signal peptide" evidence="1">
    <location>
        <begin position="1"/>
        <end position="20"/>
    </location>
</feature>
<dbReference type="PANTHER" id="PTHR42972:SF8">
    <property type="entry name" value="POLYHYDROXYBUTYRATE DEPOLYMERASE"/>
    <property type="match status" value="1"/>
</dbReference>
<dbReference type="Gene3D" id="3.40.50.1820">
    <property type="entry name" value="alpha/beta hydrolase"/>
    <property type="match status" value="2"/>
</dbReference>
<evidence type="ECO:0008006" key="4">
    <source>
        <dbReference type="Google" id="ProtNLM"/>
    </source>
</evidence>
<name>A0A7M7NBF9_STRPU</name>
<dbReference type="PANTHER" id="PTHR42972">
    <property type="entry name" value="TOL-PAL SYSTEM PROTEIN TOLB"/>
    <property type="match status" value="1"/>
</dbReference>
<feature type="chain" id="PRO_5029873203" description="Polyhydroxybutyrate depolymerase" evidence="1">
    <location>
        <begin position="21"/>
        <end position="336"/>
    </location>
</feature>
<dbReference type="RefSeq" id="XP_030834126.1">
    <property type="nucleotide sequence ID" value="XM_030978266.1"/>
</dbReference>